<keyword evidence="5" id="KW-0217">Developmental protein</keyword>
<protein>
    <recommendedName>
        <fullName evidence="4">Coiled-coil alpha-helical rod protein 1</fullName>
    </recommendedName>
    <alternativeName>
        <fullName evidence="10">Alpha-helical coiled-coil rod protein</fullName>
    </alternativeName>
</protein>
<evidence type="ECO:0000256" key="4">
    <source>
        <dbReference type="ARBA" id="ARBA00016468"/>
    </source>
</evidence>
<feature type="compositionally biased region" description="Basic and acidic residues" evidence="12">
    <location>
        <begin position="709"/>
        <end position="731"/>
    </location>
</feature>
<evidence type="ECO:0000256" key="7">
    <source>
        <dbReference type="ARBA" id="ARBA00022782"/>
    </source>
</evidence>
<accession>A0A813WB29</accession>
<evidence type="ECO:0000256" key="3">
    <source>
        <dbReference type="ARBA" id="ARBA00004496"/>
    </source>
</evidence>
<organism evidence="13 14">
    <name type="scientific">Brachionus calyciflorus</name>
    <dbReference type="NCBI Taxonomy" id="104777"/>
    <lineage>
        <taxon>Eukaryota</taxon>
        <taxon>Metazoa</taxon>
        <taxon>Spiralia</taxon>
        <taxon>Gnathifera</taxon>
        <taxon>Rotifera</taxon>
        <taxon>Eurotatoria</taxon>
        <taxon>Monogononta</taxon>
        <taxon>Pseudotrocha</taxon>
        <taxon>Ploima</taxon>
        <taxon>Brachionidae</taxon>
        <taxon>Brachionus</taxon>
    </lineage>
</organism>
<dbReference type="GO" id="GO:0030154">
    <property type="term" value="P:cell differentiation"/>
    <property type="evidence" value="ECO:0007669"/>
    <property type="project" value="UniProtKB-KW"/>
</dbReference>
<evidence type="ECO:0000256" key="11">
    <source>
        <dbReference type="SAM" id="Coils"/>
    </source>
</evidence>
<dbReference type="EMBL" id="CAJNOC010001308">
    <property type="protein sequence ID" value="CAF0853387.1"/>
    <property type="molecule type" value="Genomic_DNA"/>
</dbReference>
<sequence>MNNWDQYHQSTPKLLPPTVFEKTSDSLPTQQSDNDFFSNDSQILQFTTELEKLKNEIRKLHTENETLRNRNKDFIEQAQLYTEVSEHRKISITALEELVHKQTKEIQNLKTELQNEKEKNSNHVQNLDNNYKQQIQDLTEENRLLSNGKKDLELELKNLLNENSNLKCLNEKITLEKDHEIENLLVKNEKITLELNNLKAYVENSMPTIQTANKMNDELTKLKNDNLNLNLRLKSLNEILQIQENQMESSSGGSMEKKKVNLLTKWRQKVYELLIQLKSQELYIKQEKCLCEKKLQSYEQKYLEESAKSKILEHVVEDKKAELTIMASDVSQLKEKNTALEKQRDLDLQSSLELKNFVDEIIKNYQLIEESFKMANKKLDHLDQRVEFAKNRLGVIKALYSSSGKKETPKEKNMLEMTSNLSSIHSVDDVLIRNELKKVCDERDLLANRLQNDVGLMNDKISDMKNEYELMITNLNSELKELRLLDMEREAKFSIAEKKLEEKSNLYEELNKRYEELSERFKSLKNELTMDNEKLLREREDEFMNKLSKMNEKLNEARREQAKAVVLMRQMERSTNREKDRMENLLKSCDSYYKEHVKNLQDKLISLEKEKNILMNSLRVQGGLFVDSKEHEVTSFWLDSKQQIEVDSDEEQSQIKTNKELDLDEELNTSDMNKNTEILQQIRRIMGNLELSDVDDEEDDDNNSQNESVKNKDESLIEKIDDNDKDERKELEEEEEGVYEYDIEHAIDDIINKKNQNSY</sequence>
<keyword evidence="6" id="KW-0963">Cytoplasm</keyword>
<evidence type="ECO:0000313" key="14">
    <source>
        <dbReference type="Proteomes" id="UP000663879"/>
    </source>
</evidence>
<feature type="region of interest" description="Disordered" evidence="12">
    <location>
        <begin position="1"/>
        <end position="35"/>
    </location>
</feature>
<evidence type="ECO:0000256" key="6">
    <source>
        <dbReference type="ARBA" id="ARBA00022490"/>
    </source>
</evidence>
<keyword evidence="14" id="KW-1185">Reference proteome</keyword>
<dbReference type="GO" id="GO:0005814">
    <property type="term" value="C:centriole"/>
    <property type="evidence" value="ECO:0007669"/>
    <property type="project" value="TreeGrafter"/>
</dbReference>
<feature type="compositionally biased region" description="Polar residues" evidence="12">
    <location>
        <begin position="25"/>
        <end position="35"/>
    </location>
</feature>
<feature type="region of interest" description="Disordered" evidence="12">
    <location>
        <begin position="692"/>
        <end position="737"/>
    </location>
</feature>
<evidence type="ECO:0000256" key="8">
    <source>
        <dbReference type="ARBA" id="ARBA00023054"/>
    </source>
</evidence>
<feature type="coiled-coil region" evidence="11">
    <location>
        <begin position="447"/>
        <end position="617"/>
    </location>
</feature>
<dbReference type="GO" id="GO:0005737">
    <property type="term" value="C:cytoplasm"/>
    <property type="evidence" value="ECO:0007669"/>
    <property type="project" value="UniProtKB-SubCell"/>
</dbReference>
<comment type="caution">
    <text evidence="13">The sequence shown here is derived from an EMBL/GenBank/DDBJ whole genome shotgun (WGS) entry which is preliminary data.</text>
</comment>
<keyword evidence="8 11" id="KW-0175">Coiled coil</keyword>
<dbReference type="InterPro" id="IPR009800">
    <property type="entry name" value="HCR"/>
</dbReference>
<evidence type="ECO:0000256" key="5">
    <source>
        <dbReference type="ARBA" id="ARBA00022473"/>
    </source>
</evidence>
<dbReference type="Proteomes" id="UP000663879">
    <property type="component" value="Unassembled WGS sequence"/>
</dbReference>
<feature type="coiled-coil region" evidence="11">
    <location>
        <begin position="316"/>
        <end position="343"/>
    </location>
</feature>
<dbReference type="GO" id="GO:0006611">
    <property type="term" value="P:protein export from nucleus"/>
    <property type="evidence" value="ECO:0007669"/>
    <property type="project" value="TreeGrafter"/>
</dbReference>
<dbReference type="GO" id="GO:0005634">
    <property type="term" value="C:nucleus"/>
    <property type="evidence" value="ECO:0007669"/>
    <property type="project" value="UniProtKB-SubCell"/>
</dbReference>
<comment type="function">
    <text evidence="1">May be a regulator of keratinocyte proliferation or differentiation.</text>
</comment>
<dbReference type="AlphaFoldDB" id="A0A813WB29"/>
<name>A0A813WB29_9BILA</name>
<feature type="compositionally biased region" description="Polar residues" evidence="12">
    <location>
        <begin position="1"/>
        <end position="12"/>
    </location>
</feature>
<feature type="compositionally biased region" description="Acidic residues" evidence="12">
    <location>
        <begin position="692"/>
        <end position="702"/>
    </location>
</feature>
<evidence type="ECO:0000256" key="1">
    <source>
        <dbReference type="ARBA" id="ARBA00003936"/>
    </source>
</evidence>
<proteinExistence type="predicted"/>
<comment type="subcellular location">
    <subcellularLocation>
        <location evidence="3">Cytoplasm</location>
    </subcellularLocation>
    <subcellularLocation>
        <location evidence="2">Nucleus</location>
    </subcellularLocation>
</comment>
<evidence type="ECO:0000256" key="9">
    <source>
        <dbReference type="ARBA" id="ARBA00023242"/>
    </source>
</evidence>
<feature type="coiled-coil region" evidence="11">
    <location>
        <begin position="43"/>
        <end position="246"/>
    </location>
</feature>
<evidence type="ECO:0000313" key="13">
    <source>
        <dbReference type="EMBL" id="CAF0853387.1"/>
    </source>
</evidence>
<keyword evidence="9" id="KW-0539">Nucleus</keyword>
<dbReference type="PANTHER" id="PTHR46822:SF1">
    <property type="entry name" value="COILED-COIL ALPHA-HELICAL ROD PROTEIN 1"/>
    <property type="match status" value="1"/>
</dbReference>
<evidence type="ECO:0000256" key="10">
    <source>
        <dbReference type="ARBA" id="ARBA00031932"/>
    </source>
</evidence>
<keyword evidence="7" id="KW-0221">Differentiation</keyword>
<dbReference type="Pfam" id="PF07111">
    <property type="entry name" value="HCR"/>
    <property type="match status" value="1"/>
</dbReference>
<evidence type="ECO:0000256" key="2">
    <source>
        <dbReference type="ARBA" id="ARBA00004123"/>
    </source>
</evidence>
<gene>
    <name evidence="13" type="ORF">OXX778_LOCUS9068</name>
</gene>
<dbReference type="PANTHER" id="PTHR46822">
    <property type="entry name" value="COILED-COIL ALPHA-HELICAL ROD PROTEIN 1"/>
    <property type="match status" value="1"/>
</dbReference>
<dbReference type="OrthoDB" id="193258at2759"/>
<reference evidence="13" key="1">
    <citation type="submission" date="2021-02" db="EMBL/GenBank/DDBJ databases">
        <authorList>
            <person name="Nowell W R."/>
        </authorList>
    </citation>
    <scope>NUCLEOTIDE SEQUENCE</scope>
    <source>
        <strain evidence="13">Ploen Becks lab</strain>
    </source>
</reference>
<evidence type="ECO:0000256" key="12">
    <source>
        <dbReference type="SAM" id="MobiDB-lite"/>
    </source>
</evidence>